<comment type="similarity">
    <text evidence="2">Belongs to the GtrA family.</text>
</comment>
<dbReference type="GO" id="GO:0000271">
    <property type="term" value="P:polysaccharide biosynthetic process"/>
    <property type="evidence" value="ECO:0007669"/>
    <property type="project" value="InterPro"/>
</dbReference>
<evidence type="ECO:0000256" key="2">
    <source>
        <dbReference type="ARBA" id="ARBA00009399"/>
    </source>
</evidence>
<protein>
    <recommendedName>
        <fullName evidence="7">GtrA/DPMS transmembrane domain-containing protein</fullName>
    </recommendedName>
</protein>
<evidence type="ECO:0000256" key="4">
    <source>
        <dbReference type="ARBA" id="ARBA00022989"/>
    </source>
</evidence>
<evidence type="ECO:0000256" key="3">
    <source>
        <dbReference type="ARBA" id="ARBA00022692"/>
    </source>
</evidence>
<evidence type="ECO:0000256" key="6">
    <source>
        <dbReference type="SAM" id="Phobius"/>
    </source>
</evidence>
<feature type="domain" description="GtrA/DPMS transmembrane" evidence="7">
    <location>
        <begin position="12"/>
        <end position="127"/>
    </location>
</feature>
<evidence type="ECO:0000256" key="5">
    <source>
        <dbReference type="ARBA" id="ARBA00023136"/>
    </source>
</evidence>
<dbReference type="InterPro" id="IPR007267">
    <property type="entry name" value="GtrA_DPMS_TM"/>
</dbReference>
<organism evidence="8 9">
    <name type="scientific">Methanospirillum stamsii</name>
    <dbReference type="NCBI Taxonomy" id="1277351"/>
    <lineage>
        <taxon>Archaea</taxon>
        <taxon>Methanobacteriati</taxon>
        <taxon>Methanobacteriota</taxon>
        <taxon>Stenosarchaea group</taxon>
        <taxon>Methanomicrobia</taxon>
        <taxon>Methanomicrobiales</taxon>
        <taxon>Methanospirillaceae</taxon>
        <taxon>Methanospirillum</taxon>
    </lineage>
</organism>
<reference evidence="8 9" key="1">
    <citation type="submission" date="2018-05" db="EMBL/GenBank/DDBJ databases">
        <title>Draft genome of Methanospirillum stamsii Pt1.</title>
        <authorList>
            <person name="Dueholm M.S."/>
            <person name="Nielsen P.H."/>
            <person name="Bakmann L.F."/>
            <person name="Otzen D.E."/>
        </authorList>
    </citation>
    <scope>NUCLEOTIDE SEQUENCE [LARGE SCALE GENOMIC DNA]</scope>
    <source>
        <strain evidence="8 9">Pt1</strain>
    </source>
</reference>
<gene>
    <name evidence="8" type="ORF">DLD82_01490</name>
</gene>
<dbReference type="RefSeq" id="WP_109939325.1">
    <property type="nucleotide sequence ID" value="NZ_CP176366.1"/>
</dbReference>
<dbReference type="AlphaFoldDB" id="A0A2V2NBS1"/>
<comment type="subcellular location">
    <subcellularLocation>
        <location evidence="1">Membrane</location>
        <topology evidence="1">Multi-pass membrane protein</topology>
    </subcellularLocation>
</comment>
<accession>A0A2V2NBS1</accession>
<feature type="transmembrane region" description="Helical" evidence="6">
    <location>
        <begin position="36"/>
        <end position="56"/>
    </location>
</feature>
<evidence type="ECO:0000256" key="1">
    <source>
        <dbReference type="ARBA" id="ARBA00004141"/>
    </source>
</evidence>
<evidence type="ECO:0000259" key="7">
    <source>
        <dbReference type="Pfam" id="PF04138"/>
    </source>
</evidence>
<feature type="transmembrane region" description="Helical" evidence="6">
    <location>
        <begin position="107"/>
        <end position="127"/>
    </location>
</feature>
<dbReference type="Proteomes" id="UP000245934">
    <property type="component" value="Unassembled WGS sequence"/>
</dbReference>
<feature type="transmembrane region" description="Helical" evidence="6">
    <location>
        <begin position="77"/>
        <end position="101"/>
    </location>
</feature>
<dbReference type="GeneID" id="97609287"/>
<keyword evidence="9" id="KW-1185">Reference proteome</keyword>
<dbReference type="PANTHER" id="PTHR38459:SF1">
    <property type="entry name" value="PROPHAGE BACTOPRENOL-LINKED GLUCOSE TRANSLOCASE HOMOLOG"/>
    <property type="match status" value="1"/>
</dbReference>
<dbReference type="PANTHER" id="PTHR38459">
    <property type="entry name" value="PROPHAGE BACTOPRENOL-LINKED GLUCOSE TRANSLOCASE HOMOLOG"/>
    <property type="match status" value="1"/>
</dbReference>
<evidence type="ECO:0000313" key="8">
    <source>
        <dbReference type="EMBL" id="PWR76190.1"/>
    </source>
</evidence>
<dbReference type="EMBL" id="QGMZ01000004">
    <property type="protein sequence ID" value="PWR76190.1"/>
    <property type="molecule type" value="Genomic_DNA"/>
</dbReference>
<dbReference type="InterPro" id="IPR051401">
    <property type="entry name" value="GtrA_CellWall_Glycosyl"/>
</dbReference>
<dbReference type="Pfam" id="PF04138">
    <property type="entry name" value="GtrA_DPMS_TM"/>
    <property type="match status" value="1"/>
</dbReference>
<keyword evidence="5 6" id="KW-0472">Membrane</keyword>
<comment type="caution">
    <text evidence="8">The sequence shown here is derived from an EMBL/GenBank/DDBJ whole genome shotgun (WGS) entry which is preliminary data.</text>
</comment>
<keyword evidence="4 6" id="KW-1133">Transmembrane helix</keyword>
<keyword evidence="3 6" id="KW-0812">Transmembrane</keyword>
<sequence>MFNNLILYKYFKYFVVGAIGAITDFSIYTVLIRTLFLNYIVANAISITVALIIVFYMQKNWTFQYVPINKSKTFFKYLLCVALTYLFNSGFLFLLVGILGFEEIISKIFQIIVSTIWGFIFSNFFVFTKKDNLSDLN</sequence>
<evidence type="ECO:0000313" key="9">
    <source>
        <dbReference type="Proteomes" id="UP000245934"/>
    </source>
</evidence>
<dbReference type="GO" id="GO:0005886">
    <property type="term" value="C:plasma membrane"/>
    <property type="evidence" value="ECO:0007669"/>
    <property type="project" value="TreeGrafter"/>
</dbReference>
<name>A0A2V2NBS1_9EURY</name>
<feature type="transmembrane region" description="Helical" evidence="6">
    <location>
        <begin position="12"/>
        <end position="30"/>
    </location>
</feature>
<proteinExistence type="inferred from homology"/>